<evidence type="ECO:0000313" key="1">
    <source>
        <dbReference type="EMBL" id="OWP03502.1"/>
    </source>
</evidence>
<name>A0A218Z6W2_9HELO</name>
<dbReference type="InParanoid" id="A0A218Z6W2"/>
<gene>
    <name evidence="1" type="ORF">B2J93_7520</name>
</gene>
<keyword evidence="2" id="KW-1185">Reference proteome</keyword>
<comment type="caution">
    <text evidence="1">The sequence shown here is derived from an EMBL/GenBank/DDBJ whole genome shotgun (WGS) entry which is preliminary data.</text>
</comment>
<dbReference type="AlphaFoldDB" id="A0A218Z6W2"/>
<protein>
    <submittedName>
        <fullName evidence="1">Uncharacterized protein</fullName>
    </submittedName>
</protein>
<sequence length="271" mass="31114">MALNSYYNMTPFNFQMIKIKFAGSRHHDLNIPKARACAESKFFLDLCEALNAQDLSAEMLPDFLIFGIAPGNEQGKIYELFRCFMHWLYTAEINQHGTMTNTPLCDVLNFGNTIEAPAFLNAAFFELHFQITHGVLSVEEGILFARADRIKQHCEYLWARAVVREYDGCFEDAITVYDHARRSGLEEMFWEKKKVFLFALDCAAWLGIENAGVRDMLRRNIYFEGATEVSIDPVMLTERIARFGREQSGPPWSAANYAKYITKMSAYDSDQ</sequence>
<reference evidence="1 2" key="1">
    <citation type="submission" date="2017-04" db="EMBL/GenBank/DDBJ databases">
        <title>Draft genome sequence of Marssonina coronaria NL1: causal agent of apple blotch.</title>
        <authorList>
            <person name="Cheng Q."/>
        </authorList>
    </citation>
    <scope>NUCLEOTIDE SEQUENCE [LARGE SCALE GENOMIC DNA]</scope>
    <source>
        <strain evidence="1 2">NL1</strain>
    </source>
</reference>
<accession>A0A218Z6W2</accession>
<evidence type="ECO:0000313" key="2">
    <source>
        <dbReference type="Proteomes" id="UP000242519"/>
    </source>
</evidence>
<dbReference type="Proteomes" id="UP000242519">
    <property type="component" value="Unassembled WGS sequence"/>
</dbReference>
<dbReference type="EMBL" id="MZNU01000176">
    <property type="protein sequence ID" value="OWP03502.1"/>
    <property type="molecule type" value="Genomic_DNA"/>
</dbReference>
<proteinExistence type="predicted"/>
<organism evidence="1 2">
    <name type="scientific">Diplocarpon coronariae</name>
    <dbReference type="NCBI Taxonomy" id="2795749"/>
    <lineage>
        <taxon>Eukaryota</taxon>
        <taxon>Fungi</taxon>
        <taxon>Dikarya</taxon>
        <taxon>Ascomycota</taxon>
        <taxon>Pezizomycotina</taxon>
        <taxon>Leotiomycetes</taxon>
        <taxon>Helotiales</taxon>
        <taxon>Drepanopezizaceae</taxon>
        <taxon>Diplocarpon</taxon>
    </lineage>
</organism>